<dbReference type="EMBL" id="BAAAQW010000003">
    <property type="protein sequence ID" value="GAA2197801.1"/>
    <property type="molecule type" value="Genomic_DNA"/>
</dbReference>
<keyword evidence="3" id="KW-1185">Reference proteome</keyword>
<comment type="caution">
    <text evidence="2">The sequence shown here is derived from an EMBL/GenBank/DDBJ whole genome shotgun (WGS) entry which is preliminary data.</text>
</comment>
<organism evidence="2 3">
    <name type="scientific">Sinomonas flava</name>
    <dbReference type="NCBI Taxonomy" id="496857"/>
    <lineage>
        <taxon>Bacteria</taxon>
        <taxon>Bacillati</taxon>
        <taxon>Actinomycetota</taxon>
        <taxon>Actinomycetes</taxon>
        <taxon>Micrococcales</taxon>
        <taxon>Micrococcaceae</taxon>
        <taxon>Sinomonas</taxon>
    </lineage>
</organism>
<evidence type="ECO:0000313" key="3">
    <source>
        <dbReference type="Proteomes" id="UP001500432"/>
    </source>
</evidence>
<proteinExistence type="predicted"/>
<accession>A0ABN3BM25</accession>
<name>A0ABN3BM25_9MICC</name>
<dbReference type="Proteomes" id="UP001500432">
    <property type="component" value="Unassembled WGS sequence"/>
</dbReference>
<reference evidence="2 3" key="1">
    <citation type="journal article" date="2019" name="Int. J. Syst. Evol. Microbiol.">
        <title>The Global Catalogue of Microorganisms (GCM) 10K type strain sequencing project: providing services to taxonomists for standard genome sequencing and annotation.</title>
        <authorList>
            <consortium name="The Broad Institute Genomics Platform"/>
            <consortium name="The Broad Institute Genome Sequencing Center for Infectious Disease"/>
            <person name="Wu L."/>
            <person name="Ma J."/>
        </authorList>
    </citation>
    <scope>NUCLEOTIDE SEQUENCE [LARGE SCALE GENOMIC DNA]</scope>
    <source>
        <strain evidence="2 3">JCM 16034</strain>
    </source>
</reference>
<feature type="region of interest" description="Disordered" evidence="1">
    <location>
        <begin position="72"/>
        <end position="127"/>
    </location>
</feature>
<evidence type="ECO:0000313" key="2">
    <source>
        <dbReference type="EMBL" id="GAA2197801.1"/>
    </source>
</evidence>
<sequence length="127" mass="12819">MTSMLSEPAEAPSAGAAVCTIHWAGRSKLIVLPGSVYVFHSALVAAGDGVASPEADAEPLGVLAAPVEADAVVPGEDDPPEAEGPPWVAPVHTGPVEPPPHAVTPHVVTRSTDAIRSAGARRAMEPP</sequence>
<protein>
    <submittedName>
        <fullName evidence="2">Uncharacterized protein</fullName>
    </submittedName>
</protein>
<evidence type="ECO:0000256" key="1">
    <source>
        <dbReference type="SAM" id="MobiDB-lite"/>
    </source>
</evidence>
<gene>
    <name evidence="2" type="ORF">GCM10009849_08080</name>
</gene>